<reference evidence="1" key="1">
    <citation type="submission" date="2017-05" db="UniProtKB">
        <authorList>
            <consortium name="EnsemblMetazoa"/>
        </authorList>
    </citation>
    <scope>IDENTIFICATION</scope>
</reference>
<dbReference type="InParanoid" id="A0A1X7SJY5"/>
<dbReference type="PANTHER" id="PTHR46579:SF2">
    <property type="entry name" value="C2H2-TYPE DOMAIN-CONTAINING PROTEIN"/>
    <property type="match status" value="1"/>
</dbReference>
<evidence type="ECO:0000313" key="1">
    <source>
        <dbReference type="EnsemblMetazoa" id="Aqu2.1.02380_001"/>
    </source>
</evidence>
<accession>A0A1X7SJY5</accession>
<dbReference type="AlphaFoldDB" id="A0A1X7SJY5"/>
<protein>
    <submittedName>
        <fullName evidence="1">Uncharacterized protein</fullName>
    </submittedName>
</protein>
<dbReference type="Pfam" id="PF02992">
    <property type="entry name" value="Transposase_21"/>
    <property type="match status" value="1"/>
</dbReference>
<dbReference type="InterPro" id="IPR004242">
    <property type="entry name" value="Transposase_21"/>
</dbReference>
<sequence length="126" mass="14164">MSMMEKQERFLKENIFLVGVLPGPKKPAYNINSFFKPIVHDLLKLWTGVYLKAPNCTTAIVRAALIGVGCDIPAAKKACGFFGHRATMGCSRCLLAFPTEKFGEKADYSNFDQRFHKLMSFIVKKL</sequence>
<dbReference type="STRING" id="400682.A0A1X7SJY5"/>
<organism evidence="1">
    <name type="scientific">Amphimedon queenslandica</name>
    <name type="common">Sponge</name>
    <dbReference type="NCBI Taxonomy" id="400682"/>
    <lineage>
        <taxon>Eukaryota</taxon>
        <taxon>Metazoa</taxon>
        <taxon>Porifera</taxon>
        <taxon>Demospongiae</taxon>
        <taxon>Heteroscleromorpha</taxon>
        <taxon>Haplosclerida</taxon>
        <taxon>Niphatidae</taxon>
        <taxon>Amphimedon</taxon>
    </lineage>
</organism>
<proteinExistence type="predicted"/>
<dbReference type="EnsemblMetazoa" id="Aqu2.1.02380_001">
    <property type="protein sequence ID" value="Aqu2.1.02380_001"/>
    <property type="gene ID" value="Aqu2.1.02380"/>
</dbReference>
<dbReference type="PANTHER" id="PTHR46579">
    <property type="entry name" value="F5/8 TYPE C DOMAIN-CONTAINING PROTEIN-RELATED"/>
    <property type="match status" value="1"/>
</dbReference>
<name>A0A1X7SJY5_AMPQE</name>